<name>A0A0F9F5N4_9ZZZZ</name>
<proteinExistence type="predicted"/>
<protein>
    <recommendedName>
        <fullName evidence="2">CobQ/CobB/MinD/ParA nucleotide binding domain-containing protein</fullName>
    </recommendedName>
</protein>
<reference evidence="1" key="1">
    <citation type="journal article" date="2015" name="Nature">
        <title>Complex archaea that bridge the gap between prokaryotes and eukaryotes.</title>
        <authorList>
            <person name="Spang A."/>
            <person name="Saw J.H."/>
            <person name="Jorgensen S.L."/>
            <person name="Zaremba-Niedzwiedzka K."/>
            <person name="Martijn J."/>
            <person name="Lind A.E."/>
            <person name="van Eijk R."/>
            <person name="Schleper C."/>
            <person name="Guy L."/>
            <person name="Ettema T.J."/>
        </authorList>
    </citation>
    <scope>NUCLEOTIDE SEQUENCE</scope>
</reference>
<dbReference type="AlphaFoldDB" id="A0A0F9F5N4"/>
<organism evidence="1">
    <name type="scientific">marine sediment metagenome</name>
    <dbReference type="NCBI Taxonomy" id="412755"/>
    <lineage>
        <taxon>unclassified sequences</taxon>
        <taxon>metagenomes</taxon>
        <taxon>ecological metagenomes</taxon>
    </lineage>
</organism>
<dbReference type="EMBL" id="LAZR01031848">
    <property type="protein sequence ID" value="KKL52560.1"/>
    <property type="molecule type" value="Genomic_DNA"/>
</dbReference>
<gene>
    <name evidence="1" type="ORF">LCGC14_2284250</name>
</gene>
<comment type="caution">
    <text evidence="1">The sequence shown here is derived from an EMBL/GenBank/DDBJ whole genome shotgun (WGS) entry which is preliminary data.</text>
</comment>
<evidence type="ECO:0008006" key="2">
    <source>
        <dbReference type="Google" id="ProtNLM"/>
    </source>
</evidence>
<accession>A0A0F9F5N4</accession>
<sequence length="134" mass="15093">MKTLTVNIFGGQDVGKTTIAMHTAAELRWLGLRTALSYGPNCIPCNIVVIEIDVFWRDPNMLTPHEAAEICADTLTFLIRRPKDYAPSPGMEECDERLENTLRSGQVRYKSLPGMRTSVQYLLKKICDRVGYGK</sequence>
<evidence type="ECO:0000313" key="1">
    <source>
        <dbReference type="EMBL" id="KKL52560.1"/>
    </source>
</evidence>